<dbReference type="Pfam" id="PF22977">
    <property type="entry name" value="WHD"/>
    <property type="match status" value="1"/>
</dbReference>
<name>A0A928ZR65_LEPEC</name>
<protein>
    <submittedName>
        <fullName evidence="2">ATP-binding protein</fullName>
    </submittedName>
</protein>
<dbReference type="InterPro" id="IPR054472">
    <property type="entry name" value="WHD"/>
</dbReference>
<dbReference type="AlphaFoldDB" id="A0A928ZR65"/>
<dbReference type="GO" id="GO:0005524">
    <property type="term" value="F:ATP binding"/>
    <property type="evidence" value="ECO:0007669"/>
    <property type="project" value="UniProtKB-KW"/>
</dbReference>
<sequence>MTAALQQSRQSWHSANQQFLTQALAQVRQALLKHSGTKSDLAEPDLETIDGGYTEQPFALELLSRCFGLTEFEKNVLLLCAGMELDGQWSNLCQAAGGSAYPTLGLALSLFENATWGALTPSAALRRYQLIEIGAGNALTASPLRTDERVLHYLTGVQYLDQRLQPLMRSVQASSPLVPSHQSLIDKIEHAWTQSLANSLLPVIQLIGEAGASLRTVALATCRRLSLELQELSAEALPTDWQQLKTLQTLCEREYRLSRMAILLNCEDLEAEGAERRSAIATFI</sequence>
<keyword evidence="3" id="KW-1185">Reference proteome</keyword>
<dbReference type="EMBL" id="JADEXP010000071">
    <property type="protein sequence ID" value="MBE9067000.1"/>
    <property type="molecule type" value="Genomic_DNA"/>
</dbReference>
<keyword evidence="2" id="KW-0067">ATP-binding</keyword>
<proteinExistence type="predicted"/>
<comment type="caution">
    <text evidence="2">The sequence shown here is derived from an EMBL/GenBank/DDBJ whole genome shotgun (WGS) entry which is preliminary data.</text>
</comment>
<gene>
    <name evidence="2" type="ORF">IQ260_10065</name>
</gene>
<dbReference type="Proteomes" id="UP000615026">
    <property type="component" value="Unassembled WGS sequence"/>
</dbReference>
<organism evidence="2 3">
    <name type="scientific">Leptolyngbya cf. ectocarpi LEGE 11479</name>
    <dbReference type="NCBI Taxonomy" id="1828722"/>
    <lineage>
        <taxon>Bacteria</taxon>
        <taxon>Bacillati</taxon>
        <taxon>Cyanobacteriota</taxon>
        <taxon>Cyanophyceae</taxon>
        <taxon>Leptolyngbyales</taxon>
        <taxon>Leptolyngbyaceae</taxon>
        <taxon>Leptolyngbya group</taxon>
        <taxon>Leptolyngbya</taxon>
    </lineage>
</organism>
<feature type="non-terminal residue" evidence="2">
    <location>
        <position position="284"/>
    </location>
</feature>
<evidence type="ECO:0000259" key="1">
    <source>
        <dbReference type="Pfam" id="PF22977"/>
    </source>
</evidence>
<reference evidence="2" key="1">
    <citation type="submission" date="2020-10" db="EMBL/GenBank/DDBJ databases">
        <authorList>
            <person name="Castelo-Branco R."/>
            <person name="Eusebio N."/>
            <person name="Adriana R."/>
            <person name="Vieira A."/>
            <person name="Brugerolle De Fraissinette N."/>
            <person name="Rezende De Castro R."/>
            <person name="Schneider M.P."/>
            <person name="Vasconcelos V."/>
            <person name="Leao P.N."/>
        </authorList>
    </citation>
    <scope>NUCLEOTIDE SEQUENCE</scope>
    <source>
        <strain evidence="2">LEGE 11479</strain>
    </source>
</reference>
<feature type="domain" description="Winged helix" evidence="1">
    <location>
        <begin position="59"/>
        <end position="167"/>
    </location>
</feature>
<evidence type="ECO:0000313" key="2">
    <source>
        <dbReference type="EMBL" id="MBE9067000.1"/>
    </source>
</evidence>
<keyword evidence="2" id="KW-0547">Nucleotide-binding</keyword>
<accession>A0A928ZR65</accession>
<evidence type="ECO:0000313" key="3">
    <source>
        <dbReference type="Proteomes" id="UP000615026"/>
    </source>
</evidence>